<reference evidence="11 12" key="1">
    <citation type="submission" date="2016-10" db="EMBL/GenBank/DDBJ databases">
        <authorList>
            <person name="de Groot N.N."/>
        </authorList>
    </citation>
    <scope>NUCLEOTIDE SEQUENCE [LARGE SCALE GENOMIC DNA]</scope>
    <source>
        <strain evidence="11 12">DSM 9990</strain>
    </source>
</reference>
<dbReference type="RefSeq" id="WP_093395314.1">
    <property type="nucleotide sequence ID" value="NZ_FOUU01000006.1"/>
</dbReference>
<dbReference type="OrthoDB" id="9786032at2"/>
<sequence>MNICELIEKVRRNVDYVKVGMIVCHNGVVRATTRDGRPAEKLKIKKDQEAWDKVLQEMRSRPGIAAVEAYLHEGERKVGEDVLLVVVAGDIRENVFPVLEETVNRLKSEAIKKEETVIVSP</sequence>
<keyword evidence="12" id="KW-1185">Reference proteome</keyword>
<evidence type="ECO:0000256" key="2">
    <source>
        <dbReference type="ARBA" id="ARBA00005426"/>
    </source>
</evidence>
<evidence type="ECO:0000256" key="10">
    <source>
        <dbReference type="ARBA" id="ARBA00049878"/>
    </source>
</evidence>
<evidence type="ECO:0000256" key="1">
    <source>
        <dbReference type="ARBA" id="ARBA00005046"/>
    </source>
</evidence>
<comment type="pathway">
    <text evidence="1">Cofactor biosynthesis; molybdopterin biosynthesis.</text>
</comment>
<dbReference type="GO" id="GO:0030366">
    <property type="term" value="F:molybdopterin synthase activity"/>
    <property type="evidence" value="ECO:0007669"/>
    <property type="project" value="UniProtKB-EC"/>
</dbReference>
<evidence type="ECO:0000313" key="12">
    <source>
        <dbReference type="Proteomes" id="UP000199611"/>
    </source>
</evidence>
<dbReference type="EMBL" id="FOUU01000006">
    <property type="protein sequence ID" value="SFM90641.1"/>
    <property type="molecule type" value="Genomic_DNA"/>
</dbReference>
<comment type="subunit">
    <text evidence="5">Heterotetramer of 2 MoaD subunits and 2 MoaE subunits. Also stable as homodimer. The enzyme changes between these two forms during catalysis.</text>
</comment>
<comment type="catalytic activity">
    <reaction evidence="10">
        <text>2 [molybdopterin-synthase sulfur-carrier protein]-C-terminal-Gly-aminoethanethioate + cyclic pyranopterin phosphate + H2O = molybdopterin + 2 [molybdopterin-synthase sulfur-carrier protein]-C-terminal Gly-Gly + 2 H(+)</text>
        <dbReference type="Rhea" id="RHEA:26333"/>
        <dbReference type="Rhea" id="RHEA-COMP:12202"/>
        <dbReference type="Rhea" id="RHEA-COMP:19907"/>
        <dbReference type="ChEBI" id="CHEBI:15377"/>
        <dbReference type="ChEBI" id="CHEBI:15378"/>
        <dbReference type="ChEBI" id="CHEBI:58698"/>
        <dbReference type="ChEBI" id="CHEBI:59648"/>
        <dbReference type="ChEBI" id="CHEBI:90778"/>
        <dbReference type="ChEBI" id="CHEBI:232372"/>
        <dbReference type="EC" id="2.8.1.12"/>
    </reaction>
</comment>
<proteinExistence type="inferred from homology"/>
<dbReference type="STRING" id="39841.SAMN05660836_01902"/>
<evidence type="ECO:0000256" key="8">
    <source>
        <dbReference type="ARBA" id="ARBA00030781"/>
    </source>
</evidence>
<dbReference type="AlphaFoldDB" id="A0A1I4UNY6"/>
<dbReference type="EC" id="2.8.1.12" evidence="3"/>
<dbReference type="Pfam" id="PF02391">
    <property type="entry name" value="MoaE"/>
    <property type="match status" value="1"/>
</dbReference>
<dbReference type="InterPro" id="IPR003448">
    <property type="entry name" value="Mopterin_biosynth_MoaE"/>
</dbReference>
<dbReference type="InterPro" id="IPR036563">
    <property type="entry name" value="MoaE_sf"/>
</dbReference>
<comment type="similarity">
    <text evidence="2">Belongs to the MoaE family.</text>
</comment>
<evidence type="ECO:0000256" key="4">
    <source>
        <dbReference type="ARBA" id="ARBA00013858"/>
    </source>
</evidence>
<evidence type="ECO:0000256" key="7">
    <source>
        <dbReference type="ARBA" id="ARBA00030407"/>
    </source>
</evidence>
<gene>
    <name evidence="11" type="ORF">SAMN05660836_01902</name>
</gene>
<evidence type="ECO:0000256" key="9">
    <source>
        <dbReference type="ARBA" id="ARBA00032474"/>
    </source>
</evidence>
<dbReference type="Proteomes" id="UP000199611">
    <property type="component" value="Unassembled WGS sequence"/>
</dbReference>
<evidence type="ECO:0000313" key="11">
    <source>
        <dbReference type="EMBL" id="SFM90641.1"/>
    </source>
</evidence>
<evidence type="ECO:0000256" key="3">
    <source>
        <dbReference type="ARBA" id="ARBA00011950"/>
    </source>
</evidence>
<accession>A0A1I4UNY6</accession>
<evidence type="ECO:0000256" key="6">
    <source>
        <dbReference type="ARBA" id="ARBA00029745"/>
    </source>
</evidence>
<dbReference type="GO" id="GO:0006777">
    <property type="term" value="P:Mo-molybdopterin cofactor biosynthetic process"/>
    <property type="evidence" value="ECO:0007669"/>
    <property type="project" value="InterPro"/>
</dbReference>
<dbReference type="Gene3D" id="3.90.1170.40">
    <property type="entry name" value="Molybdopterin biosynthesis MoaE subunit"/>
    <property type="match status" value="1"/>
</dbReference>
<evidence type="ECO:0000256" key="5">
    <source>
        <dbReference type="ARBA" id="ARBA00026066"/>
    </source>
</evidence>
<protein>
    <recommendedName>
        <fullName evidence="4">Molybdopterin synthase catalytic subunit</fullName>
        <ecNumber evidence="3">2.8.1.12</ecNumber>
    </recommendedName>
    <alternativeName>
        <fullName evidence="8">MPT synthase subunit 2</fullName>
    </alternativeName>
    <alternativeName>
        <fullName evidence="6">Molybdenum cofactor biosynthesis protein E</fullName>
    </alternativeName>
    <alternativeName>
        <fullName evidence="7">Molybdopterin-converting factor large subunit</fullName>
    </alternativeName>
    <alternativeName>
        <fullName evidence="9">Molybdopterin-converting factor subunit 2</fullName>
    </alternativeName>
</protein>
<dbReference type="SUPFAM" id="SSF54690">
    <property type="entry name" value="Molybdopterin synthase subunit MoaE"/>
    <property type="match status" value="1"/>
</dbReference>
<name>A0A1I4UNY6_9BACT</name>
<dbReference type="UniPathway" id="UPA00344"/>
<organism evidence="11 12">
    <name type="scientific">Thermodesulforhabdus norvegica</name>
    <dbReference type="NCBI Taxonomy" id="39841"/>
    <lineage>
        <taxon>Bacteria</taxon>
        <taxon>Pseudomonadati</taxon>
        <taxon>Thermodesulfobacteriota</taxon>
        <taxon>Syntrophobacteria</taxon>
        <taxon>Syntrophobacterales</taxon>
        <taxon>Thermodesulforhabdaceae</taxon>
        <taxon>Thermodesulforhabdus</taxon>
    </lineage>
</organism>